<evidence type="ECO:0000256" key="1">
    <source>
        <dbReference type="SAM" id="Phobius"/>
    </source>
</evidence>
<feature type="transmembrane region" description="Helical" evidence="1">
    <location>
        <begin position="46"/>
        <end position="64"/>
    </location>
</feature>
<keyword evidence="1" id="KW-0812">Transmembrane</keyword>
<dbReference type="AlphaFoldDB" id="A0A193BVD2"/>
<gene>
    <name evidence="2" type="ORF">SD37_11100</name>
</gene>
<evidence type="ECO:0000313" key="3">
    <source>
        <dbReference type="Proteomes" id="UP000093695"/>
    </source>
</evidence>
<organism evidence="2 3">
    <name type="scientific">Amycolatopsis orientalis</name>
    <name type="common">Nocardia orientalis</name>
    <dbReference type="NCBI Taxonomy" id="31958"/>
    <lineage>
        <taxon>Bacteria</taxon>
        <taxon>Bacillati</taxon>
        <taxon>Actinomycetota</taxon>
        <taxon>Actinomycetes</taxon>
        <taxon>Pseudonocardiales</taxon>
        <taxon>Pseudonocardiaceae</taxon>
        <taxon>Amycolatopsis</taxon>
    </lineage>
</organism>
<feature type="transmembrane region" description="Helical" evidence="1">
    <location>
        <begin position="97"/>
        <end position="118"/>
    </location>
</feature>
<dbReference type="EMBL" id="CP016174">
    <property type="protein sequence ID" value="ANN16129.1"/>
    <property type="molecule type" value="Genomic_DNA"/>
</dbReference>
<keyword evidence="1" id="KW-1133">Transmembrane helix</keyword>
<evidence type="ECO:0000313" key="2">
    <source>
        <dbReference type="EMBL" id="ANN16129.1"/>
    </source>
</evidence>
<sequence>MTPVRTIVMSLGLATLTALVLNAVIALVAKRFDERGIGVGLASGEYLPLTLLGIVIGTVGWSLVARFTVRISRVVVPFSLVVSWVPDMLLFQSGATAANVIGLMLMHVVVAAAVVFALRSVKWRSARSPEGVSPVNEPVARQLPRGRLGGD</sequence>
<name>A0A193BVD2_AMYOR</name>
<dbReference type="KEGG" id="aori:SD37_11100"/>
<keyword evidence="3" id="KW-1185">Reference proteome</keyword>
<feature type="transmembrane region" description="Helical" evidence="1">
    <location>
        <begin position="71"/>
        <end position="91"/>
    </location>
</feature>
<proteinExistence type="predicted"/>
<dbReference type="Proteomes" id="UP000093695">
    <property type="component" value="Chromosome"/>
</dbReference>
<reference evidence="2 3" key="1">
    <citation type="journal article" date="2015" name="Genome Announc.">
        <title>Draft Genome Sequence of Norvancomycin-Producing Strain Amycolatopsis orientalis CPCC200066.</title>
        <authorList>
            <person name="Lei X."/>
            <person name="Yuan F."/>
            <person name="Shi Y."/>
            <person name="Li X."/>
            <person name="Wang L."/>
            <person name="Hong B."/>
        </authorList>
    </citation>
    <scope>NUCLEOTIDE SEQUENCE [LARGE SCALE GENOMIC DNA]</scope>
    <source>
        <strain evidence="2 3">B-37</strain>
    </source>
</reference>
<keyword evidence="1" id="KW-0472">Membrane</keyword>
<protein>
    <submittedName>
        <fullName evidence="2">Uncharacterized protein</fullName>
    </submittedName>
</protein>
<accession>A0A193BVD2</accession>